<keyword evidence="9" id="KW-1185">Reference proteome</keyword>
<dbReference type="InterPro" id="IPR017907">
    <property type="entry name" value="Znf_RING_CS"/>
</dbReference>
<keyword evidence="1" id="KW-0479">Metal-binding</keyword>
<evidence type="ECO:0000256" key="2">
    <source>
        <dbReference type="ARBA" id="ARBA00022771"/>
    </source>
</evidence>
<keyword evidence="2 4" id="KW-0863">Zinc-finger</keyword>
<feature type="domain" description="RING-type" evidence="7">
    <location>
        <begin position="12"/>
        <end position="58"/>
    </location>
</feature>
<evidence type="ECO:0000256" key="5">
    <source>
        <dbReference type="SAM" id="Coils"/>
    </source>
</evidence>
<dbReference type="SUPFAM" id="SSF57850">
    <property type="entry name" value="RING/U-box"/>
    <property type="match status" value="1"/>
</dbReference>
<dbReference type="Pfam" id="PF14634">
    <property type="entry name" value="zf-RING_5"/>
    <property type="match status" value="1"/>
</dbReference>
<dbReference type="PANTHER" id="PTHR14305">
    <property type="entry name" value="E3 UBIQUITIN-PROTEIN LIGASE CCNB1IP1"/>
    <property type="match status" value="1"/>
</dbReference>
<dbReference type="InterPro" id="IPR013083">
    <property type="entry name" value="Znf_RING/FYVE/PHD"/>
</dbReference>
<dbReference type="Gene3D" id="3.30.40.10">
    <property type="entry name" value="Zinc/RING finger domain, C3HC4 (zinc finger)"/>
    <property type="match status" value="1"/>
</dbReference>
<evidence type="ECO:0000256" key="6">
    <source>
        <dbReference type="SAM" id="MobiDB-lite"/>
    </source>
</evidence>
<evidence type="ECO:0000256" key="4">
    <source>
        <dbReference type="PROSITE-ProRule" id="PRU00175"/>
    </source>
</evidence>
<sequence>MEHKLRCNSLKCRKELSSRALVTTCSHIFCTECAAQSNLAGPGSSGRHQQHHVCPACQAALPNPDDAVIANLNPSEDYKTSVLSGLSPAVIIECASRALSFWAYQTTQEVSYQACIGKALADKYSNLTVHLDKVINDANAQITSLHTSLNNSVDEQKALREKNAELAQAYKDKNRKLLQTQELYDKLKRKAMLGQLQDAAEDAIDSNFRPDAAIDGGVHAYGESDTNATAFYQDQGVPYGRPGRHLSDTANRMGSIYPSQEGMMSRGPAFPRTIGAQADIPVTPSTHRQRLGEPTGIGLSTVPGLVSGSGRSPRPTVNARGPLNEIHSNFRHNGRLATGGLSSGFKAGLGSSEYGGSYRPQAIQRPAPVSSAMSRRDTSHVPESVIGNVHGASITGNMKRGYATQ</sequence>
<dbReference type="InterPro" id="IPR001841">
    <property type="entry name" value="Znf_RING"/>
</dbReference>
<evidence type="ECO:0000313" key="8">
    <source>
        <dbReference type="EMBL" id="KAK8867765.1"/>
    </source>
</evidence>
<gene>
    <name evidence="8" type="ORF">PGQ11_006343</name>
</gene>
<evidence type="ECO:0000259" key="7">
    <source>
        <dbReference type="PROSITE" id="PS50089"/>
    </source>
</evidence>
<feature type="coiled-coil region" evidence="5">
    <location>
        <begin position="149"/>
        <end position="190"/>
    </location>
</feature>
<proteinExistence type="predicted"/>
<protein>
    <submittedName>
        <fullName evidence="8">E3 ubiquitin-protein ligase CCNB1IP1</fullName>
    </submittedName>
</protein>
<dbReference type="PANTHER" id="PTHR14305:SF0">
    <property type="entry name" value="E3 UBIQUITIN-PROTEIN LIGASE CCNB1IP1"/>
    <property type="match status" value="1"/>
</dbReference>
<organism evidence="8 9">
    <name type="scientific">Apiospora arundinis</name>
    <dbReference type="NCBI Taxonomy" id="335852"/>
    <lineage>
        <taxon>Eukaryota</taxon>
        <taxon>Fungi</taxon>
        <taxon>Dikarya</taxon>
        <taxon>Ascomycota</taxon>
        <taxon>Pezizomycotina</taxon>
        <taxon>Sordariomycetes</taxon>
        <taxon>Xylariomycetidae</taxon>
        <taxon>Amphisphaeriales</taxon>
        <taxon>Apiosporaceae</taxon>
        <taxon>Apiospora</taxon>
    </lineage>
</organism>
<dbReference type="EMBL" id="JAPCWZ010000004">
    <property type="protein sequence ID" value="KAK8867765.1"/>
    <property type="molecule type" value="Genomic_DNA"/>
</dbReference>
<comment type="caution">
    <text evidence="8">The sequence shown here is derived from an EMBL/GenBank/DDBJ whole genome shotgun (WGS) entry which is preliminary data.</text>
</comment>
<evidence type="ECO:0000256" key="1">
    <source>
        <dbReference type="ARBA" id="ARBA00022723"/>
    </source>
</evidence>
<reference evidence="8 9" key="1">
    <citation type="journal article" date="2024" name="IMA Fungus">
        <title>Apiospora arundinis, a panoply of carbohydrate-active enzymes and secondary metabolites.</title>
        <authorList>
            <person name="Sorensen T."/>
            <person name="Petersen C."/>
            <person name="Muurmann A.T."/>
            <person name="Christiansen J.V."/>
            <person name="Brundto M.L."/>
            <person name="Overgaard C.K."/>
            <person name="Boysen A.T."/>
            <person name="Wollenberg R.D."/>
            <person name="Larsen T.O."/>
            <person name="Sorensen J.L."/>
            <person name="Nielsen K.L."/>
            <person name="Sondergaard T.E."/>
        </authorList>
    </citation>
    <scope>NUCLEOTIDE SEQUENCE [LARGE SCALE GENOMIC DNA]</scope>
    <source>
        <strain evidence="8 9">AAU 773</strain>
    </source>
</reference>
<accession>A0ABR2IT02</accession>
<evidence type="ECO:0000256" key="3">
    <source>
        <dbReference type="ARBA" id="ARBA00022833"/>
    </source>
</evidence>
<dbReference type="PROSITE" id="PS50089">
    <property type="entry name" value="ZF_RING_2"/>
    <property type="match status" value="1"/>
</dbReference>
<dbReference type="InterPro" id="IPR042448">
    <property type="entry name" value="CCNB1IP1"/>
</dbReference>
<feature type="region of interest" description="Disordered" evidence="6">
    <location>
        <begin position="356"/>
        <end position="379"/>
    </location>
</feature>
<dbReference type="PROSITE" id="PS00518">
    <property type="entry name" value="ZF_RING_1"/>
    <property type="match status" value="1"/>
</dbReference>
<keyword evidence="5" id="KW-0175">Coiled coil</keyword>
<dbReference type="Proteomes" id="UP001390339">
    <property type="component" value="Unassembled WGS sequence"/>
</dbReference>
<evidence type="ECO:0000313" key="9">
    <source>
        <dbReference type="Proteomes" id="UP001390339"/>
    </source>
</evidence>
<keyword evidence="3" id="KW-0862">Zinc</keyword>
<name>A0ABR2IT02_9PEZI</name>
<feature type="region of interest" description="Disordered" evidence="6">
    <location>
        <begin position="286"/>
        <end position="318"/>
    </location>
</feature>